<reference evidence="2 4" key="1">
    <citation type="submission" date="2024-04" db="EMBL/GenBank/DDBJ databases">
        <title>Tritrichomonas musculus Genome.</title>
        <authorList>
            <person name="Alves-Ferreira E."/>
            <person name="Grigg M."/>
            <person name="Lorenzi H."/>
            <person name="Galac M."/>
        </authorList>
    </citation>
    <scope>NUCLEOTIDE SEQUENCE [LARGE SCALE GENOMIC DNA]</scope>
    <source>
        <strain evidence="2 4">EAF2021</strain>
    </source>
</reference>
<accession>A0ABR2GM26</accession>
<evidence type="ECO:0000256" key="1">
    <source>
        <dbReference type="SAM" id="MobiDB-lite"/>
    </source>
</evidence>
<evidence type="ECO:0000313" key="2">
    <source>
        <dbReference type="EMBL" id="KAK8834741.1"/>
    </source>
</evidence>
<sequence length="257" mass="29697">MNNEKKSKQINPHQLQVEKNPQKFNIKATRPSPTCWEELKLVLDNDTLQNIKPPISNNKIAVKKDESISLSSNFALQNNNKGSSNIQAIASSNKKETTLHLPRILTKIQASLKLFGYFDGPIVKNVDINENQHKNKLKLIIKVSFEFQKMVFEPKVILNISEPFYFTLPRLEEPITQQQIELVKQQSQTINSNQNNYYQMQWNPYYPNMIAHSNSYPNVRFIPIVTGYTLYPPNQQAPQQLNQTSEISAEPKNKEKE</sequence>
<keyword evidence="4" id="KW-1185">Reference proteome</keyword>
<dbReference type="EMBL" id="JAPFFF010000328">
    <property type="protein sequence ID" value="KAK8834741.1"/>
    <property type="molecule type" value="Genomic_DNA"/>
</dbReference>
<proteinExistence type="predicted"/>
<dbReference type="Proteomes" id="UP001470230">
    <property type="component" value="Unassembled WGS sequence"/>
</dbReference>
<organism evidence="2 4">
    <name type="scientific">Tritrichomonas musculus</name>
    <dbReference type="NCBI Taxonomy" id="1915356"/>
    <lineage>
        <taxon>Eukaryota</taxon>
        <taxon>Metamonada</taxon>
        <taxon>Parabasalia</taxon>
        <taxon>Tritrichomonadida</taxon>
        <taxon>Tritrichomonadidae</taxon>
        <taxon>Tritrichomonas</taxon>
    </lineage>
</organism>
<gene>
    <name evidence="3" type="ORF">M9Y10_011164</name>
    <name evidence="2" type="ORF">M9Y10_025848</name>
</gene>
<evidence type="ECO:0000313" key="4">
    <source>
        <dbReference type="Proteomes" id="UP001470230"/>
    </source>
</evidence>
<protein>
    <submittedName>
        <fullName evidence="2">Uncharacterized protein</fullName>
    </submittedName>
</protein>
<evidence type="ECO:0000313" key="3">
    <source>
        <dbReference type="EMBL" id="KAK8863480.1"/>
    </source>
</evidence>
<comment type="caution">
    <text evidence="2">The sequence shown here is derived from an EMBL/GenBank/DDBJ whole genome shotgun (WGS) entry which is preliminary data.</text>
</comment>
<feature type="region of interest" description="Disordered" evidence="1">
    <location>
        <begin position="235"/>
        <end position="257"/>
    </location>
</feature>
<name>A0ABR2GM26_9EUKA</name>
<dbReference type="EMBL" id="JAPFFF010000017">
    <property type="protein sequence ID" value="KAK8863480.1"/>
    <property type="molecule type" value="Genomic_DNA"/>
</dbReference>